<reference evidence="2" key="2">
    <citation type="submission" date="2003-06" db="EMBL/GenBank/DDBJ databases">
        <authorList>
            <person name="Andersson B."/>
            <person name="Bontempi E.J."/>
        </authorList>
    </citation>
    <scope>NUCLEOTIDE SEQUENCE</scope>
    <source>
        <strain evidence="2">Brener</strain>
    </source>
</reference>
<name>O61102_TRYCR</name>
<feature type="transmembrane region" description="Helical" evidence="1">
    <location>
        <begin position="127"/>
        <end position="152"/>
    </location>
</feature>
<dbReference type="EMBL" id="AC137988">
    <property type="protein sequence ID" value="AAC14083.1"/>
    <property type="molecule type" value="Genomic_DNA"/>
</dbReference>
<evidence type="ECO:0000313" key="2">
    <source>
        <dbReference type="EMBL" id="AAC14083.1"/>
    </source>
</evidence>
<feature type="transmembrane region" description="Helical" evidence="1">
    <location>
        <begin position="91"/>
        <end position="115"/>
    </location>
</feature>
<dbReference type="VEuPathDB" id="TriTrypDB:TcCLB.510889.130"/>
<keyword evidence="1" id="KW-0472">Membrane</keyword>
<proteinExistence type="predicted"/>
<dbReference type="VEuPathDB" id="TriTrypDB:TcCLB.506529.425"/>
<protein>
    <submittedName>
        <fullName evidence="2">TcC31.27</fullName>
    </submittedName>
</protein>
<keyword evidence="1" id="KW-1133">Transmembrane helix</keyword>
<keyword evidence="1" id="KW-0812">Transmembrane</keyword>
<evidence type="ECO:0000256" key="1">
    <source>
        <dbReference type="SAM" id="Phobius"/>
    </source>
</evidence>
<dbReference type="AlphaFoldDB" id="O61102"/>
<dbReference type="PIR" id="T14610">
    <property type="entry name" value="T14610"/>
</dbReference>
<gene>
    <name evidence="2" type="primary">TcC31.27</name>
</gene>
<reference evidence="2" key="1">
    <citation type="journal article" date="1998" name="Genome Res.">
        <title>Complete sequence of a 93.4-kb contig from chromosome 3 of Trypanosoma cruzi containing a strand-switch region.</title>
        <authorList>
            <person name="Andersson B."/>
            <person name="Aslund L."/>
            <person name="Tammi M."/>
            <person name="Tran A.N."/>
            <person name="Hoheisel J.D."/>
            <person name="Pettersson U."/>
        </authorList>
    </citation>
    <scope>NUCLEOTIDE SEQUENCE</scope>
    <source>
        <strain evidence="2">Brener</strain>
    </source>
</reference>
<sequence>MHVCTLARWRVRPGGGGGAAVFYLLHRGGHRSSLAARACSTRSEWPAWMRARRGSRGGLPPVRFFFFFWVVGDLRIIFVHCRFPERLIFYFYFWLLADVAAPLAALCGGVTGVLPPCPPFMWRSTKCLLLFLFLLLFSATPPSLLVSLFVLLGVPQSSPIYAAANGVVTMMGRYRQHPHGALIISQEKHTHKEKYMNVFEGRFFVFVSMLPSPSAHLCVSCGLCLATVSPTPSFSSSRSLLFSLLFSTMVRVPTFTTTPKRK</sequence>
<accession>O61102</accession>
<feature type="transmembrane region" description="Helical" evidence="1">
    <location>
        <begin position="62"/>
        <end position="79"/>
    </location>
</feature>
<organism evidence="2">
    <name type="scientific">Trypanosoma cruzi</name>
    <dbReference type="NCBI Taxonomy" id="5693"/>
    <lineage>
        <taxon>Eukaryota</taxon>
        <taxon>Discoba</taxon>
        <taxon>Euglenozoa</taxon>
        <taxon>Kinetoplastea</taxon>
        <taxon>Metakinetoplastina</taxon>
        <taxon>Trypanosomatida</taxon>
        <taxon>Trypanosomatidae</taxon>
        <taxon>Trypanosoma</taxon>
        <taxon>Schizotrypanum</taxon>
    </lineage>
</organism>